<dbReference type="AlphaFoldDB" id="A0A554NEF9"/>
<dbReference type="OrthoDB" id="253413at2157"/>
<evidence type="ECO:0000313" key="3">
    <source>
        <dbReference type="EMBL" id="TSD15380.1"/>
    </source>
</evidence>
<gene>
    <name evidence="3" type="ORF">DP107_05935</name>
</gene>
<reference evidence="3 4" key="1">
    <citation type="submission" date="2018-06" db="EMBL/GenBank/DDBJ databases">
        <title>Natronomonas sp. F16-60 a new haloarchaeon isolated from a solar saltern of Isla Cristina, Huelva, Spain.</title>
        <authorList>
            <person name="Duran-Viseras A."/>
            <person name="Sanchez-Porro C."/>
            <person name="Ventosa A."/>
        </authorList>
    </citation>
    <scope>NUCLEOTIDE SEQUENCE [LARGE SCALE GENOMIC DNA]</scope>
    <source>
        <strain evidence="3 4">F16-60</strain>
    </source>
</reference>
<dbReference type="InterPro" id="IPR025828">
    <property type="entry name" value="Put_sensor_dom"/>
</dbReference>
<protein>
    <recommendedName>
        <fullName evidence="2">Putative sensor domain-containing protein</fullName>
    </recommendedName>
</protein>
<proteinExistence type="predicted"/>
<dbReference type="Pfam" id="PF13796">
    <property type="entry name" value="Sensor"/>
    <property type="match status" value="1"/>
</dbReference>
<organism evidence="3 4">
    <name type="scientific">Haloglomus irregulare</name>
    <dbReference type="NCBI Taxonomy" id="2234134"/>
    <lineage>
        <taxon>Archaea</taxon>
        <taxon>Methanobacteriati</taxon>
        <taxon>Methanobacteriota</taxon>
        <taxon>Stenosarchaea group</taxon>
        <taxon>Halobacteria</taxon>
        <taxon>Halobacteriales</taxon>
        <taxon>Natronomonadaceae</taxon>
        <taxon>Haloglomus</taxon>
    </lineage>
</organism>
<dbReference type="Proteomes" id="UP000319894">
    <property type="component" value="Unassembled WGS sequence"/>
</dbReference>
<dbReference type="InParanoid" id="A0A554NEF9"/>
<evidence type="ECO:0000259" key="2">
    <source>
        <dbReference type="Pfam" id="PF13796"/>
    </source>
</evidence>
<evidence type="ECO:0000313" key="4">
    <source>
        <dbReference type="Proteomes" id="UP000319894"/>
    </source>
</evidence>
<evidence type="ECO:0000256" key="1">
    <source>
        <dbReference type="SAM" id="Phobius"/>
    </source>
</evidence>
<feature type="transmembrane region" description="Helical" evidence="1">
    <location>
        <begin position="122"/>
        <end position="155"/>
    </location>
</feature>
<feature type="transmembrane region" description="Helical" evidence="1">
    <location>
        <begin position="33"/>
        <end position="54"/>
    </location>
</feature>
<keyword evidence="1" id="KW-0472">Membrane</keyword>
<feature type="transmembrane region" description="Helical" evidence="1">
    <location>
        <begin position="198"/>
        <end position="222"/>
    </location>
</feature>
<keyword evidence="1" id="KW-0812">Transmembrane</keyword>
<sequence>MSQQTQTNASAGHGSLARRALGVGFRGETYRNLLYLLARFPLGIAYFTVLVTGLSLGVSLAPLLVGIPILGGVLALGGYIGVFEAWLLRRFRNSTVTHDPADPGELPAVDYLKTVATDPRNYLLVAFALASFVIGINLFVAITVLFTLAFTLVIAPAVYWIPGVEYGVTNAETVELGPASVDTTTLAGTGVDTLPEALLASLLGVVVCLIGLHASNLTANLLGGATERLLRAGSD</sequence>
<dbReference type="RefSeq" id="WP_144261219.1">
    <property type="nucleotide sequence ID" value="NZ_QMDX01000002.1"/>
</dbReference>
<accession>A0A554NEF9</accession>
<feature type="transmembrane region" description="Helical" evidence="1">
    <location>
        <begin position="60"/>
        <end position="82"/>
    </location>
</feature>
<keyword evidence="4" id="KW-1185">Reference proteome</keyword>
<dbReference type="EMBL" id="QMDX01000002">
    <property type="protein sequence ID" value="TSD15380.1"/>
    <property type="molecule type" value="Genomic_DNA"/>
</dbReference>
<keyword evidence="1" id="KW-1133">Transmembrane helix</keyword>
<comment type="caution">
    <text evidence="3">The sequence shown here is derived from an EMBL/GenBank/DDBJ whole genome shotgun (WGS) entry which is preliminary data.</text>
</comment>
<name>A0A554NEF9_9EURY</name>
<feature type="domain" description="Putative sensor" evidence="2">
    <location>
        <begin position="35"/>
        <end position="230"/>
    </location>
</feature>